<dbReference type="Gene3D" id="3.40.50.300">
    <property type="entry name" value="P-loop containing nucleotide triphosphate hydrolases"/>
    <property type="match status" value="1"/>
</dbReference>
<dbReference type="AlphaFoldDB" id="A0AAD5W0R2"/>
<evidence type="ECO:0000259" key="3">
    <source>
        <dbReference type="Pfam" id="PF24883"/>
    </source>
</evidence>
<accession>A0AAD5W0R2</accession>
<feature type="domain" description="Nephrocystin 3-like N-terminal" evidence="3">
    <location>
        <begin position="191"/>
        <end position="353"/>
    </location>
</feature>
<dbReference type="Proteomes" id="UP001213000">
    <property type="component" value="Unassembled WGS sequence"/>
</dbReference>
<gene>
    <name evidence="4" type="ORF">NP233_g1542</name>
</gene>
<protein>
    <recommendedName>
        <fullName evidence="3">Nephrocystin 3-like N-terminal domain-containing protein</fullName>
    </recommendedName>
</protein>
<feature type="region of interest" description="Disordered" evidence="2">
    <location>
        <begin position="57"/>
        <end position="115"/>
    </location>
</feature>
<evidence type="ECO:0000256" key="2">
    <source>
        <dbReference type="SAM" id="MobiDB-lite"/>
    </source>
</evidence>
<comment type="caution">
    <text evidence="4">The sequence shown here is derived from an EMBL/GenBank/DDBJ whole genome shotgun (WGS) entry which is preliminary data.</text>
</comment>
<sequence length="754" mass="84670">MPRRTRNFFAKLTHYFARFFDRSIRIGAVSTKPEGTTKVPPAPPLTVTAPAINTPLTKAMPHSADPTSLHQVSPATSIQQYNDSQPTISSNQASTMKIQPPPADTPFSRNLSSSSLSYSQSQSQGILNHARDFTINNAHFTNHNTQFNISPPGSGLDKLLDRSMPDAFFNSAARYPPPKCHVGTREEYIAQITDWALGKSDHEKLVLWMHGPFGVGKSAIAQSSAEKLKECKKLLATLFLSRSNALRNDPLCIIASIVYQIATQCGAFADIIDILLRKDPSLTSKSLATQFEELLVIPLSKIDIMQEGLDGQMVIIDGLDECRGVSEQREIIKIIATSAQNRTTPFRWFITSRPEDPIIRTMNSPTVSPAIYRIELPVSREVDHEILLHLTDEFRKIREENGLGETWPSEDTLALLVERADGLWIYVSTIIRFLNDDNSFGPEHQLRLVLESTPRILIEDGLSNPLADMDLLYMLIMQQVPLNIRAMLQRILLMASTGGYGVCSIANALRLSTEQFRRCCAPLQSVMRLENSERALDEMRLHFYHASFFDFLTDPKRSRDFCVHGSYLTHFRAELLEWLHAVYSRTQDPSDFIFPSGTILPENLTAIDHHRHVLDLFWELCSVASHPIDVPTAASISQLPFRKIFSLLPVNVHPLECLVISHKDVPIMRNNLPTAFRDKIVQVTKCPTPGCTRTGDVVILSEGENKVITLTDNDRDRFYWENNQNPPSGTCPCGVTLIALHLKDKSTRNDLSTH</sequence>
<keyword evidence="5" id="KW-1185">Reference proteome</keyword>
<feature type="compositionally biased region" description="Polar residues" evidence="2">
    <location>
        <begin position="65"/>
        <end position="97"/>
    </location>
</feature>
<dbReference type="PANTHER" id="PTHR10039:SF14">
    <property type="entry name" value="NACHT DOMAIN-CONTAINING PROTEIN"/>
    <property type="match status" value="1"/>
</dbReference>
<evidence type="ECO:0000313" key="4">
    <source>
        <dbReference type="EMBL" id="KAJ3574763.1"/>
    </source>
</evidence>
<name>A0AAD5W0R2_9AGAR</name>
<organism evidence="4 5">
    <name type="scientific">Leucocoprinus birnbaumii</name>
    <dbReference type="NCBI Taxonomy" id="56174"/>
    <lineage>
        <taxon>Eukaryota</taxon>
        <taxon>Fungi</taxon>
        <taxon>Dikarya</taxon>
        <taxon>Basidiomycota</taxon>
        <taxon>Agaricomycotina</taxon>
        <taxon>Agaricomycetes</taxon>
        <taxon>Agaricomycetidae</taxon>
        <taxon>Agaricales</taxon>
        <taxon>Agaricineae</taxon>
        <taxon>Agaricaceae</taxon>
        <taxon>Leucocoprinus</taxon>
    </lineage>
</organism>
<dbReference type="EMBL" id="JANIEX010000058">
    <property type="protein sequence ID" value="KAJ3574763.1"/>
    <property type="molecule type" value="Genomic_DNA"/>
</dbReference>
<dbReference type="InterPro" id="IPR056884">
    <property type="entry name" value="NPHP3-like_N"/>
</dbReference>
<reference evidence="4" key="1">
    <citation type="submission" date="2022-07" db="EMBL/GenBank/DDBJ databases">
        <title>Genome Sequence of Leucocoprinus birnbaumii.</title>
        <authorList>
            <person name="Buettner E."/>
        </authorList>
    </citation>
    <scope>NUCLEOTIDE SEQUENCE</scope>
    <source>
        <strain evidence="4">VT141</strain>
    </source>
</reference>
<dbReference type="SUPFAM" id="SSF52540">
    <property type="entry name" value="P-loop containing nucleoside triphosphate hydrolases"/>
    <property type="match status" value="1"/>
</dbReference>
<proteinExistence type="predicted"/>
<evidence type="ECO:0000313" key="5">
    <source>
        <dbReference type="Proteomes" id="UP001213000"/>
    </source>
</evidence>
<dbReference type="PANTHER" id="PTHR10039">
    <property type="entry name" value="AMELOGENIN"/>
    <property type="match status" value="1"/>
</dbReference>
<dbReference type="InterPro" id="IPR027417">
    <property type="entry name" value="P-loop_NTPase"/>
</dbReference>
<keyword evidence="1" id="KW-0677">Repeat</keyword>
<evidence type="ECO:0000256" key="1">
    <source>
        <dbReference type="ARBA" id="ARBA00022737"/>
    </source>
</evidence>
<dbReference type="Pfam" id="PF24883">
    <property type="entry name" value="NPHP3_N"/>
    <property type="match status" value="1"/>
</dbReference>